<comment type="caution">
    <text evidence="6">Lacks conserved residue(s) required for the propagation of feature annotation.</text>
</comment>
<comment type="similarity">
    <text evidence="1">Belongs to the EGF domain peptide family.</text>
</comment>
<feature type="region of interest" description="Disordered" evidence="7">
    <location>
        <begin position="184"/>
        <end position="206"/>
    </location>
</feature>
<evidence type="ECO:0000313" key="10">
    <source>
        <dbReference type="Proteomes" id="UP000887567"/>
    </source>
</evidence>
<evidence type="ECO:0000256" key="6">
    <source>
        <dbReference type="PROSITE-ProRule" id="PRU00076"/>
    </source>
</evidence>
<dbReference type="InterPro" id="IPR000152">
    <property type="entry name" value="EGF-type_Asp/Asn_hydroxyl_site"/>
</dbReference>
<sequence>MEYSDEQLNFFRLCHIVFDIVPEGLRKIFKQEWDALYTTAHGQWDDTPVSYASFYSMESPGSRTRKRRLLGLMSNGNRAKWDCTSLFHAILFSGSVGSNIGPVVKTSVDDLREIRNEVVAHKNVGKLNDVEFKMSIQKTKVALSSLKLDTTKIKKIEKRTDFITQEQIDEVKKELETIKKELEDEKQRNTEPKSFCLLPPQPSHDTMERTKEVDDLFQAMQQLSTEKNGETTTVYLSGNPGSGKSVMARKVGEKYYKSDDSKETLRFVATLNASTLDAILNSYVILAERLNCYQDCITSITTSKDLSKEEQILHLKSVANNQVTKYSSWLIIVDNVVDLKSFSQYWPQSGEKTSGKGQILVTTQDSPSIGVSSYCHHISISSGMTENDAIEVLCEVSGYRSEDNNIMLKVSRALDFQPLALSSTAVYMQSVRTVNKQYSWHQCLEQVEKERERLEKVYEKTSLTYKTTMTAAVNLALRREMNAEIMLHAFRFLSVIAPDPIPLTYVVEYVVQYLPDEDRNYVASRICSSSLVLSLTREIQDINIHQVVYHYVDECKPGVHNCQYRCINTEGSFRCDCPIGYIKNGATCVDKDECMMTPNLCSAEDTCVNTPGSDEEMYRLLSYTDECKSGGVYCQYGCINLIGGYRCGCQPGFTQDYYFNQCVGKKYPCHFYM</sequence>
<dbReference type="InterPro" id="IPR009030">
    <property type="entry name" value="Growth_fac_rcpt_cys_sf"/>
</dbReference>
<evidence type="ECO:0000313" key="9">
    <source>
        <dbReference type="EnsemblMetazoa" id="XP_028514699.1"/>
    </source>
</evidence>
<dbReference type="GO" id="GO:0043531">
    <property type="term" value="F:ADP binding"/>
    <property type="evidence" value="ECO:0007669"/>
    <property type="project" value="InterPro"/>
</dbReference>
<evidence type="ECO:0000256" key="5">
    <source>
        <dbReference type="ARBA" id="ARBA00023157"/>
    </source>
</evidence>
<accession>A0A913YHZ3</accession>
<dbReference type="SUPFAM" id="SSF52540">
    <property type="entry name" value="P-loop containing nucleoside triphosphate hydrolases"/>
    <property type="match status" value="1"/>
</dbReference>
<name>A0A913YHZ3_EXADI</name>
<dbReference type="CDD" id="cd00054">
    <property type="entry name" value="EGF_CA"/>
    <property type="match status" value="2"/>
</dbReference>
<reference evidence="9" key="1">
    <citation type="submission" date="2022-11" db="UniProtKB">
        <authorList>
            <consortium name="EnsemblMetazoa"/>
        </authorList>
    </citation>
    <scope>IDENTIFICATION</scope>
</reference>
<dbReference type="InterPro" id="IPR000742">
    <property type="entry name" value="EGF"/>
</dbReference>
<dbReference type="OrthoDB" id="5958466at2759"/>
<dbReference type="PROSITE" id="PS50026">
    <property type="entry name" value="EGF_3"/>
    <property type="match status" value="1"/>
</dbReference>
<dbReference type="Gene3D" id="3.40.50.300">
    <property type="entry name" value="P-loop containing nucleotide triphosphate hydrolases"/>
    <property type="match status" value="1"/>
</dbReference>
<dbReference type="PROSITE" id="PS01186">
    <property type="entry name" value="EGF_2"/>
    <property type="match status" value="1"/>
</dbReference>
<keyword evidence="2 6" id="KW-0245">EGF-like domain</keyword>
<evidence type="ECO:0000256" key="1">
    <source>
        <dbReference type="ARBA" id="ARBA00006373"/>
    </source>
</evidence>
<evidence type="ECO:0000256" key="2">
    <source>
        <dbReference type="ARBA" id="ARBA00022536"/>
    </source>
</evidence>
<keyword evidence="4" id="KW-0677">Repeat</keyword>
<dbReference type="PANTHER" id="PTHR24034:SF209">
    <property type="entry name" value="EGF-LIKE DOMAIN-CONTAINING PROTEIN"/>
    <property type="match status" value="1"/>
</dbReference>
<proteinExistence type="inferred from homology"/>
<dbReference type="InterPro" id="IPR027417">
    <property type="entry name" value="P-loop_NTPase"/>
</dbReference>
<dbReference type="Gene3D" id="2.10.25.10">
    <property type="entry name" value="Laminin"/>
    <property type="match status" value="2"/>
</dbReference>
<dbReference type="Proteomes" id="UP000887567">
    <property type="component" value="Unplaced"/>
</dbReference>
<dbReference type="EnsemblMetazoa" id="XM_028658898.1">
    <property type="protein sequence ID" value="XP_028514699.1"/>
    <property type="gene ID" value="LOC110238486"/>
</dbReference>
<evidence type="ECO:0000259" key="8">
    <source>
        <dbReference type="PROSITE" id="PS50026"/>
    </source>
</evidence>
<evidence type="ECO:0000256" key="3">
    <source>
        <dbReference type="ARBA" id="ARBA00022729"/>
    </source>
</evidence>
<dbReference type="InterPro" id="IPR001881">
    <property type="entry name" value="EGF-like_Ca-bd_dom"/>
</dbReference>
<dbReference type="GeneID" id="110238486"/>
<dbReference type="SMART" id="SM00179">
    <property type="entry name" value="EGF_CA"/>
    <property type="match status" value="2"/>
</dbReference>
<dbReference type="FunFam" id="2.10.25.10:FF:000038">
    <property type="entry name" value="Fibrillin 2"/>
    <property type="match status" value="1"/>
</dbReference>
<keyword evidence="3" id="KW-0732">Signal</keyword>
<dbReference type="InterPro" id="IPR050751">
    <property type="entry name" value="ECM_structural_protein"/>
</dbReference>
<feature type="domain" description="EGF-like" evidence="8">
    <location>
        <begin position="551"/>
        <end position="589"/>
    </location>
</feature>
<dbReference type="SUPFAM" id="SSF57184">
    <property type="entry name" value="Growth factor receptor domain"/>
    <property type="match status" value="1"/>
</dbReference>
<dbReference type="PANTHER" id="PTHR24034">
    <property type="entry name" value="EGF-LIKE DOMAIN-CONTAINING PROTEIN"/>
    <property type="match status" value="1"/>
</dbReference>
<protein>
    <recommendedName>
        <fullName evidence="8">EGF-like domain-containing protein</fullName>
    </recommendedName>
</protein>
<dbReference type="GO" id="GO:0005509">
    <property type="term" value="F:calcium ion binding"/>
    <property type="evidence" value="ECO:0007669"/>
    <property type="project" value="InterPro"/>
</dbReference>
<keyword evidence="5" id="KW-1015">Disulfide bond</keyword>
<dbReference type="PROSITE" id="PS00010">
    <property type="entry name" value="ASX_HYDROXYL"/>
    <property type="match status" value="1"/>
</dbReference>
<keyword evidence="10" id="KW-1185">Reference proteome</keyword>
<dbReference type="AlphaFoldDB" id="A0A913YHZ3"/>
<dbReference type="SMART" id="SM00181">
    <property type="entry name" value="EGF"/>
    <property type="match status" value="2"/>
</dbReference>
<dbReference type="KEGG" id="epa:110238486"/>
<evidence type="ECO:0000256" key="4">
    <source>
        <dbReference type="ARBA" id="ARBA00022737"/>
    </source>
</evidence>
<dbReference type="InterPro" id="IPR049883">
    <property type="entry name" value="NOTCH1_EGF-like"/>
</dbReference>
<dbReference type="Pfam" id="PF07645">
    <property type="entry name" value="EGF_CA"/>
    <property type="match status" value="2"/>
</dbReference>
<dbReference type="RefSeq" id="XP_028514699.1">
    <property type="nucleotide sequence ID" value="XM_028658898.1"/>
</dbReference>
<organism evidence="9 10">
    <name type="scientific">Exaiptasia diaphana</name>
    <name type="common">Tropical sea anemone</name>
    <name type="synonym">Aiptasia pulchella</name>
    <dbReference type="NCBI Taxonomy" id="2652724"/>
    <lineage>
        <taxon>Eukaryota</taxon>
        <taxon>Metazoa</taxon>
        <taxon>Cnidaria</taxon>
        <taxon>Anthozoa</taxon>
        <taxon>Hexacorallia</taxon>
        <taxon>Actiniaria</taxon>
        <taxon>Aiptasiidae</taxon>
        <taxon>Exaiptasia</taxon>
    </lineage>
</organism>
<evidence type="ECO:0000256" key="7">
    <source>
        <dbReference type="SAM" id="MobiDB-lite"/>
    </source>
</evidence>